<dbReference type="EMBL" id="JAALHA020000017">
    <property type="protein sequence ID" value="MDR9898406.1"/>
    <property type="molecule type" value="Genomic_DNA"/>
</dbReference>
<reference evidence="2" key="1">
    <citation type="journal article" date="2021" name="Science">
        <title>Hunting the eagle killer: A cyanobacterial neurotoxin causes vacuolar myelinopathy.</title>
        <authorList>
            <person name="Breinlinger S."/>
            <person name="Phillips T.J."/>
            <person name="Haram B.N."/>
            <person name="Mares J."/>
            <person name="Martinez Yerena J.A."/>
            <person name="Hrouzek P."/>
            <person name="Sobotka R."/>
            <person name="Henderson W.M."/>
            <person name="Schmieder P."/>
            <person name="Williams S.M."/>
            <person name="Lauderdale J.D."/>
            <person name="Wilde H.D."/>
            <person name="Gerrin W."/>
            <person name="Kust A."/>
            <person name="Washington J.W."/>
            <person name="Wagner C."/>
            <person name="Geier B."/>
            <person name="Liebeke M."/>
            <person name="Enke H."/>
            <person name="Niedermeyer T.H.J."/>
            <person name="Wilde S.B."/>
        </authorList>
    </citation>
    <scope>NUCLEOTIDE SEQUENCE [LARGE SCALE GENOMIC DNA]</scope>
    <source>
        <strain evidence="2">Thurmond2011</strain>
    </source>
</reference>
<organism evidence="1 2">
    <name type="scientific">Aetokthonos hydrillicola Thurmond2011</name>
    <dbReference type="NCBI Taxonomy" id="2712845"/>
    <lineage>
        <taxon>Bacteria</taxon>
        <taxon>Bacillati</taxon>
        <taxon>Cyanobacteriota</taxon>
        <taxon>Cyanophyceae</taxon>
        <taxon>Nostocales</taxon>
        <taxon>Hapalosiphonaceae</taxon>
        <taxon>Aetokthonos</taxon>
    </lineage>
</organism>
<name>A0AAP5IBE0_9CYAN</name>
<accession>A0AAP5IBE0</accession>
<evidence type="ECO:0000313" key="2">
    <source>
        <dbReference type="Proteomes" id="UP000667802"/>
    </source>
</evidence>
<dbReference type="Proteomes" id="UP000667802">
    <property type="component" value="Unassembled WGS sequence"/>
</dbReference>
<proteinExistence type="predicted"/>
<dbReference type="AlphaFoldDB" id="A0AAP5IBE0"/>
<comment type="caution">
    <text evidence="1">The sequence shown here is derived from an EMBL/GenBank/DDBJ whole genome shotgun (WGS) entry which is preliminary data.</text>
</comment>
<sequence length="229" mass="27449">MEYLGYANIIRANNGEIIDTSCYLPPLKLDLNKNFKSACLGFGGIGVLLTLTAQPQIASAYYGRPTYYVRTNGSCLNVRRYPSLHAPVIDCLSNGTQLPPIILERHGFVQLASRHWVSDYWISKTPGCHRCYDKSNYYHGVGGEYPSYFKHHRHKYRRYKDYDYSSYYPKRDYDYDYTSYRPKRDYDYSSYYPKRDDDYSSYYPKRRSHKHRPYRYQKHHYSYDYTSYY</sequence>
<evidence type="ECO:0000313" key="1">
    <source>
        <dbReference type="EMBL" id="MDR9898406.1"/>
    </source>
</evidence>
<gene>
    <name evidence="1" type="ORF">G7B40_028165</name>
</gene>
<protein>
    <submittedName>
        <fullName evidence="1">Uncharacterized protein</fullName>
    </submittedName>
</protein>
<dbReference type="RefSeq" id="WP_208345236.1">
    <property type="nucleotide sequence ID" value="NZ_CAWQFN010000616.1"/>
</dbReference>
<keyword evidence="2" id="KW-1185">Reference proteome</keyword>